<dbReference type="OrthoDB" id="9805159at2"/>
<dbReference type="KEGG" id="pph:Ppha_2220"/>
<dbReference type="PANTHER" id="PTHR47786">
    <property type="entry name" value="ALPHA-1,4-GLUCAN:MALTOSE-1-PHOSPHATE MALTOSYLTRANSFERASE"/>
    <property type="match status" value="1"/>
</dbReference>
<dbReference type="Proteomes" id="UP000002724">
    <property type="component" value="Chromosome"/>
</dbReference>
<feature type="domain" description="Glycosyl hydrolase family 13 catalytic" evidence="1">
    <location>
        <begin position="66"/>
        <end position="382"/>
    </location>
</feature>
<dbReference type="STRING" id="324925.Ppha_2220"/>
<keyword evidence="3" id="KW-1185">Reference proteome</keyword>
<protein>
    <submittedName>
        <fullName evidence="2">Alpha amylase catalytic region</fullName>
    </submittedName>
</protein>
<dbReference type="GO" id="GO:0005975">
    <property type="term" value="P:carbohydrate metabolic process"/>
    <property type="evidence" value="ECO:0007669"/>
    <property type="project" value="InterPro"/>
</dbReference>
<dbReference type="EMBL" id="CP001110">
    <property type="protein sequence ID" value="ACF44417.1"/>
    <property type="molecule type" value="Genomic_DNA"/>
</dbReference>
<dbReference type="RefSeq" id="WP_012508893.1">
    <property type="nucleotide sequence ID" value="NC_011060.1"/>
</dbReference>
<dbReference type="AlphaFoldDB" id="B4SDP9"/>
<proteinExistence type="predicted"/>
<dbReference type="eggNOG" id="COG0366">
    <property type="taxonomic scope" value="Bacteria"/>
</dbReference>
<dbReference type="HOGENOM" id="CLU_043801_0_0_10"/>
<dbReference type="InterPro" id="IPR006047">
    <property type="entry name" value="GH13_cat_dom"/>
</dbReference>
<evidence type="ECO:0000259" key="1">
    <source>
        <dbReference type="SMART" id="SM00642"/>
    </source>
</evidence>
<dbReference type="Pfam" id="PF00128">
    <property type="entry name" value="Alpha-amylase"/>
    <property type="match status" value="1"/>
</dbReference>
<reference evidence="2 3" key="1">
    <citation type="submission" date="2008-06" db="EMBL/GenBank/DDBJ databases">
        <title>Complete sequence of Pelodictyon phaeoclathratiforme BU-1.</title>
        <authorList>
            <consortium name="US DOE Joint Genome Institute"/>
            <person name="Lucas S."/>
            <person name="Copeland A."/>
            <person name="Lapidus A."/>
            <person name="Glavina del Rio T."/>
            <person name="Dalin E."/>
            <person name="Tice H."/>
            <person name="Bruce D."/>
            <person name="Goodwin L."/>
            <person name="Pitluck S."/>
            <person name="Schmutz J."/>
            <person name="Larimer F."/>
            <person name="Land M."/>
            <person name="Hauser L."/>
            <person name="Kyrpides N."/>
            <person name="Mikhailova N."/>
            <person name="Liu Z."/>
            <person name="Li T."/>
            <person name="Zhao F."/>
            <person name="Overmann J."/>
            <person name="Bryant D.A."/>
            <person name="Richardson P."/>
        </authorList>
    </citation>
    <scope>NUCLEOTIDE SEQUENCE [LARGE SCALE GENOMIC DNA]</scope>
    <source>
        <strain evidence="3">DSM 5477 / BU-1</strain>
    </source>
</reference>
<dbReference type="CAZy" id="GH13">
    <property type="family name" value="Glycoside Hydrolase Family 13"/>
</dbReference>
<gene>
    <name evidence="2" type="ordered locus">Ppha_2220</name>
</gene>
<dbReference type="InterPro" id="IPR017853">
    <property type="entry name" value="GH"/>
</dbReference>
<name>B4SDP9_PELPB</name>
<dbReference type="Gene3D" id="3.20.20.80">
    <property type="entry name" value="Glycosidases"/>
    <property type="match status" value="1"/>
</dbReference>
<dbReference type="PANTHER" id="PTHR47786:SF2">
    <property type="entry name" value="GLYCOSYL HYDROLASE FAMILY 13 CATALYTIC DOMAIN-CONTAINING PROTEIN"/>
    <property type="match status" value="1"/>
</dbReference>
<accession>B4SDP9</accession>
<dbReference type="SMART" id="SM00642">
    <property type="entry name" value="Aamy"/>
    <property type="match status" value="1"/>
</dbReference>
<dbReference type="CDD" id="cd11347">
    <property type="entry name" value="AmyAc_1"/>
    <property type="match status" value="1"/>
</dbReference>
<evidence type="ECO:0000313" key="2">
    <source>
        <dbReference type="EMBL" id="ACF44417.1"/>
    </source>
</evidence>
<organism evidence="2 3">
    <name type="scientific">Pelodictyon phaeoclathratiforme (strain DSM 5477 / BU-1)</name>
    <dbReference type="NCBI Taxonomy" id="324925"/>
    <lineage>
        <taxon>Bacteria</taxon>
        <taxon>Pseudomonadati</taxon>
        <taxon>Chlorobiota</taxon>
        <taxon>Chlorobiia</taxon>
        <taxon>Chlorobiales</taxon>
        <taxon>Chlorobiaceae</taxon>
        <taxon>Chlorobium/Pelodictyon group</taxon>
        <taxon>Pelodictyon</taxon>
    </lineage>
</organism>
<dbReference type="SUPFAM" id="SSF51445">
    <property type="entry name" value="(Trans)glycosidases"/>
    <property type="match status" value="1"/>
</dbReference>
<evidence type="ECO:0000313" key="3">
    <source>
        <dbReference type="Proteomes" id="UP000002724"/>
    </source>
</evidence>
<sequence>MFPLVYEINTRIWLQKLSREHNRPVTLGNIPDSAFNFFTSCNFDMVWLMGVWKPSQYSKAIATAHPGLRSSFLEHIALIEPGDIASSPYSIPSYTVNDALGGEEELIVFREKLRDYGIKLMLDYVPNHLALDNEWLPEHPEYFIPVSKAEQSQDPRSGFEYICGTYLAYGKDPYYDPWTDTLQLNYARKETREMMTENLFKISTLCDAVRCDMAMLILKSVFNTTWSNLGGAMKEEFWYNAITAVKRRHPDFIFLAESYWNKEWELQQQGFDFTYDKPFYDYISSSPVNVEKLDGHMQAHWEYQRHLCRFLENHDEPRAADKIGLNNKAAALVLLTAPGMHLVHQDQMDGFRQKIPVQLIRQAPEPDNIDLSVLYQKLFTLQKKKVFQEGEVEQLEMHSANKSNCLGFHRFTANEHAFVLANFSATGIAIEFEHPSIDHIAIERLTLQSTLADKKISDIHCAENVTRVNLSPHEGIVITC</sequence>